<feature type="compositionally biased region" description="Polar residues" evidence="1">
    <location>
        <begin position="563"/>
        <end position="579"/>
    </location>
</feature>
<feature type="region of interest" description="Disordered" evidence="1">
    <location>
        <begin position="395"/>
        <end position="415"/>
    </location>
</feature>
<protein>
    <submittedName>
        <fullName evidence="2">Uncharacterized protein</fullName>
    </submittedName>
</protein>
<sequence>MNAAVSLIEGGALEIVPSSNPASQAFPESEEALWLVTQAKGKGDSCLVDDFTKAPLQTSSEGHESLQLEEMVVSCPVHQFRRHMPTLQAKLSRLKGVLLPDPLQIPMGGSLSEELIFGRCVPYDASCCDADSSQMGSSFVEEYSKVPPREEESLMLLEVESCTILKASFSMSLAYLSRALQVCTEPEADLISSVDMLKNATPAGLQEIHAFVAPNTPDNSMNPFPPEDSQTPAPLRLYPELELDEVFSSDNGPRLPALHLPTSHLQPEHLPPVYGHYLVSDSEREEMERGLWMAEKHHNSRASFLLAEPPRRKHFVQKRPLAEAFQVLAIPTSTQLVAFAEQPQILLKDHPNFVEKGAPQPLSLTKRYLVEDFTVLSGIEIDDILRGTSEDVGKSKIAETSAKPPQPPATSLQQGDVQQLAVSSQQEDGKAVKKLIMERMEWPSDISSPSQEHRPQRTLQGTQTTGEERVGNAATVRGSHPEFPSRSAAPKLLSHFDLLDSFIMLRQQQGMLEASEANTTLTGLQLNMFTNQRSTEQRPGERGQQKAMGPVALSGPPERASTLVAQGTQSNTAVRQASRASGPAGQASRVSALTGQASRGTTPASQVSSASSPAGQASGATIPAGQVSRASTVMTQDKRDDRPVTQGTRSVQDNNLSRVIPVQATGTLAC</sequence>
<feature type="compositionally biased region" description="Basic and acidic residues" evidence="1">
    <location>
        <begin position="535"/>
        <end position="544"/>
    </location>
</feature>
<dbReference type="EMBL" id="JBHFQA010000010">
    <property type="protein sequence ID" value="KAL2091816.1"/>
    <property type="molecule type" value="Genomic_DNA"/>
</dbReference>
<keyword evidence="3" id="KW-1185">Reference proteome</keyword>
<organism evidence="2 3">
    <name type="scientific">Coilia grayii</name>
    <name type="common">Gray's grenadier anchovy</name>
    <dbReference type="NCBI Taxonomy" id="363190"/>
    <lineage>
        <taxon>Eukaryota</taxon>
        <taxon>Metazoa</taxon>
        <taxon>Chordata</taxon>
        <taxon>Craniata</taxon>
        <taxon>Vertebrata</taxon>
        <taxon>Euteleostomi</taxon>
        <taxon>Actinopterygii</taxon>
        <taxon>Neopterygii</taxon>
        <taxon>Teleostei</taxon>
        <taxon>Clupei</taxon>
        <taxon>Clupeiformes</taxon>
        <taxon>Clupeoidei</taxon>
        <taxon>Engraulidae</taxon>
        <taxon>Coilinae</taxon>
        <taxon>Coilia</taxon>
    </lineage>
</organism>
<feature type="compositionally biased region" description="Low complexity" evidence="1">
    <location>
        <begin position="603"/>
        <end position="620"/>
    </location>
</feature>
<accession>A0ABD1JYB3</accession>
<comment type="caution">
    <text evidence="2">The sequence shown here is derived from an EMBL/GenBank/DDBJ whole genome shotgun (WGS) entry which is preliminary data.</text>
</comment>
<feature type="compositionally biased region" description="Polar residues" evidence="1">
    <location>
        <begin position="588"/>
        <end position="602"/>
    </location>
</feature>
<name>A0ABD1JYB3_9TELE</name>
<feature type="region of interest" description="Disordered" evidence="1">
    <location>
        <begin position="444"/>
        <end position="470"/>
    </location>
</feature>
<evidence type="ECO:0000256" key="1">
    <source>
        <dbReference type="SAM" id="MobiDB-lite"/>
    </source>
</evidence>
<dbReference type="AlphaFoldDB" id="A0ABD1JYB3"/>
<reference evidence="2 3" key="1">
    <citation type="submission" date="2024-09" db="EMBL/GenBank/DDBJ databases">
        <title>A chromosome-level genome assembly of Gray's grenadier anchovy, Coilia grayii.</title>
        <authorList>
            <person name="Fu Z."/>
        </authorList>
    </citation>
    <scope>NUCLEOTIDE SEQUENCE [LARGE SCALE GENOMIC DNA]</scope>
    <source>
        <strain evidence="2">G4</strain>
        <tissue evidence="2">Muscle</tissue>
    </source>
</reference>
<feature type="compositionally biased region" description="Polar residues" evidence="1">
    <location>
        <begin position="645"/>
        <end position="657"/>
    </location>
</feature>
<gene>
    <name evidence="2" type="ORF">ACEWY4_011614</name>
</gene>
<proteinExistence type="predicted"/>
<dbReference type="Pfam" id="PF17825">
    <property type="entry name" value="DUF5587"/>
    <property type="match status" value="1"/>
</dbReference>
<dbReference type="PANTHER" id="PTHR35668:SF1">
    <property type="entry name" value="PROTEIN SHORTAGE IN CHIASMATA 1 ORTHOLOG"/>
    <property type="match status" value="1"/>
</dbReference>
<dbReference type="PANTHER" id="PTHR35668">
    <property type="entry name" value="PROTEIN SHORTAGE IN CHIASMATA 1 ORTHOLOG"/>
    <property type="match status" value="1"/>
</dbReference>
<evidence type="ECO:0000313" key="3">
    <source>
        <dbReference type="Proteomes" id="UP001591681"/>
    </source>
</evidence>
<evidence type="ECO:0000313" key="2">
    <source>
        <dbReference type="EMBL" id="KAL2091816.1"/>
    </source>
</evidence>
<dbReference type="Proteomes" id="UP001591681">
    <property type="component" value="Unassembled WGS sequence"/>
</dbReference>
<dbReference type="InterPro" id="IPR039991">
    <property type="entry name" value="SHOC1"/>
</dbReference>
<feature type="region of interest" description="Disordered" evidence="1">
    <location>
        <begin position="533"/>
        <end position="658"/>
    </location>
</feature>